<dbReference type="EMBL" id="GL444767">
    <property type="protein sequence ID" value="EFN60635.1"/>
    <property type="molecule type" value="Genomic_DNA"/>
</dbReference>
<dbReference type="InParanoid" id="E2B109"/>
<reference evidence="1 2" key="1">
    <citation type="journal article" date="2010" name="Science">
        <title>Genomic comparison of the ants Camponotus floridanus and Harpegnathos saltator.</title>
        <authorList>
            <person name="Bonasio R."/>
            <person name="Zhang G."/>
            <person name="Ye C."/>
            <person name="Mutti N.S."/>
            <person name="Fang X."/>
            <person name="Qin N."/>
            <person name="Donahue G."/>
            <person name="Yang P."/>
            <person name="Li Q."/>
            <person name="Li C."/>
            <person name="Zhang P."/>
            <person name="Huang Z."/>
            <person name="Berger S.L."/>
            <person name="Reinberg D."/>
            <person name="Wang J."/>
            <person name="Liebig J."/>
        </authorList>
    </citation>
    <scope>NUCLEOTIDE SEQUENCE [LARGE SCALE GENOMIC DNA]</scope>
    <source>
        <strain evidence="2">C129</strain>
    </source>
</reference>
<sequence length="102" mass="11379">MIFLQSATDFACDATAELLHGRIIPFPSVSGHAAFPIVATRLTLRKSAVQSETRLGRERIRKRSMGRGDKEAKTFDSSFVLVRLFTEDLDGRRLARNEDTGP</sequence>
<evidence type="ECO:0000313" key="2">
    <source>
        <dbReference type="Proteomes" id="UP000000311"/>
    </source>
</evidence>
<keyword evidence="2" id="KW-1185">Reference proteome</keyword>
<proteinExistence type="predicted"/>
<organism evidence="2">
    <name type="scientific">Camponotus floridanus</name>
    <name type="common">Florida carpenter ant</name>
    <dbReference type="NCBI Taxonomy" id="104421"/>
    <lineage>
        <taxon>Eukaryota</taxon>
        <taxon>Metazoa</taxon>
        <taxon>Ecdysozoa</taxon>
        <taxon>Arthropoda</taxon>
        <taxon>Hexapoda</taxon>
        <taxon>Insecta</taxon>
        <taxon>Pterygota</taxon>
        <taxon>Neoptera</taxon>
        <taxon>Endopterygota</taxon>
        <taxon>Hymenoptera</taxon>
        <taxon>Apocrita</taxon>
        <taxon>Aculeata</taxon>
        <taxon>Formicoidea</taxon>
        <taxon>Formicidae</taxon>
        <taxon>Formicinae</taxon>
        <taxon>Camponotus</taxon>
    </lineage>
</organism>
<evidence type="ECO:0000313" key="1">
    <source>
        <dbReference type="EMBL" id="EFN60635.1"/>
    </source>
</evidence>
<dbReference type="AlphaFoldDB" id="E2B109"/>
<dbReference type="Proteomes" id="UP000000311">
    <property type="component" value="Unassembled WGS sequence"/>
</dbReference>
<gene>
    <name evidence="1" type="ORF">EAG_05363</name>
</gene>
<protein>
    <submittedName>
        <fullName evidence="1">Uncharacterized protein</fullName>
    </submittedName>
</protein>
<name>E2B109_CAMFO</name>
<accession>E2B109</accession>